<evidence type="ECO:0000256" key="1">
    <source>
        <dbReference type="SAM" id="MobiDB-lite"/>
    </source>
</evidence>
<gene>
    <name evidence="2" type="ORF">K505DRAFT_130673</name>
</gene>
<proteinExistence type="predicted"/>
<reference evidence="2" key="1">
    <citation type="journal article" date="2020" name="Stud. Mycol.">
        <title>101 Dothideomycetes genomes: a test case for predicting lifestyles and emergence of pathogens.</title>
        <authorList>
            <person name="Haridas S."/>
            <person name="Albert R."/>
            <person name="Binder M."/>
            <person name="Bloem J."/>
            <person name="Labutti K."/>
            <person name="Salamov A."/>
            <person name="Andreopoulos B."/>
            <person name="Baker S."/>
            <person name="Barry K."/>
            <person name="Bills G."/>
            <person name="Bluhm B."/>
            <person name="Cannon C."/>
            <person name="Castanera R."/>
            <person name="Culley D."/>
            <person name="Daum C."/>
            <person name="Ezra D."/>
            <person name="Gonzalez J."/>
            <person name="Henrissat B."/>
            <person name="Kuo A."/>
            <person name="Liang C."/>
            <person name="Lipzen A."/>
            <person name="Lutzoni F."/>
            <person name="Magnuson J."/>
            <person name="Mondo S."/>
            <person name="Nolan M."/>
            <person name="Ohm R."/>
            <person name="Pangilinan J."/>
            <person name="Park H.-J."/>
            <person name="Ramirez L."/>
            <person name="Alfaro M."/>
            <person name="Sun H."/>
            <person name="Tritt A."/>
            <person name="Yoshinaga Y."/>
            <person name="Zwiers L.-H."/>
            <person name="Turgeon B."/>
            <person name="Goodwin S."/>
            <person name="Spatafora J."/>
            <person name="Crous P."/>
            <person name="Grigoriev I."/>
        </authorList>
    </citation>
    <scope>NUCLEOTIDE SEQUENCE</scope>
    <source>
        <strain evidence="2">CBS 109.77</strain>
    </source>
</reference>
<dbReference type="OrthoDB" id="3756614at2759"/>
<dbReference type="Proteomes" id="UP000799757">
    <property type="component" value="Unassembled WGS sequence"/>
</dbReference>
<dbReference type="EMBL" id="MU002346">
    <property type="protein sequence ID" value="KAF2787217.1"/>
    <property type="molecule type" value="Genomic_DNA"/>
</dbReference>
<keyword evidence="3" id="KW-1185">Reference proteome</keyword>
<protein>
    <submittedName>
        <fullName evidence="2">Uncharacterized protein</fullName>
    </submittedName>
</protein>
<feature type="region of interest" description="Disordered" evidence="1">
    <location>
        <begin position="1"/>
        <end position="77"/>
    </location>
</feature>
<evidence type="ECO:0000313" key="2">
    <source>
        <dbReference type="EMBL" id="KAF2787217.1"/>
    </source>
</evidence>
<accession>A0A6A6WTY3</accession>
<evidence type="ECO:0000313" key="3">
    <source>
        <dbReference type="Proteomes" id="UP000799757"/>
    </source>
</evidence>
<feature type="compositionally biased region" description="Basic and acidic residues" evidence="1">
    <location>
        <begin position="10"/>
        <end position="28"/>
    </location>
</feature>
<name>A0A6A6WTY3_9PLEO</name>
<sequence>MTKGAGHDGSGGEDKMTTAGETKAHGDPVQEDCGTPEGMTNAMKRLFPQVENPQPYSAQPRRRRADENLQTPGQPFLPYVELDKGFRAGSEKSFFWGAFVKSWDKIMAGEV</sequence>
<organism evidence="2 3">
    <name type="scientific">Melanomma pulvis-pyrius CBS 109.77</name>
    <dbReference type="NCBI Taxonomy" id="1314802"/>
    <lineage>
        <taxon>Eukaryota</taxon>
        <taxon>Fungi</taxon>
        <taxon>Dikarya</taxon>
        <taxon>Ascomycota</taxon>
        <taxon>Pezizomycotina</taxon>
        <taxon>Dothideomycetes</taxon>
        <taxon>Pleosporomycetidae</taxon>
        <taxon>Pleosporales</taxon>
        <taxon>Melanommataceae</taxon>
        <taxon>Melanomma</taxon>
    </lineage>
</organism>
<dbReference type="AlphaFoldDB" id="A0A6A6WTY3"/>